<comment type="caution">
    <text evidence="1">The sequence shown here is derived from an EMBL/GenBank/DDBJ whole genome shotgun (WGS) entry which is preliminary data.</text>
</comment>
<dbReference type="Proteomes" id="UP000034794">
    <property type="component" value="Unassembled WGS sequence"/>
</dbReference>
<sequence length="163" mass="19390">MAEPEIKKLLGEFEKVKEEITRLVGDFPEESRTKIIFDKWSLKDVTAHLSNWMVHDIDCLEKLKKGVEPYWEPSTEEFNRKGIEARKNNTWEEVYGELVRAGNRLTEIYNTLPENLWDKPIWKGYGLTARKFLLQDIDHWSKEHVEELKRKLELEKSDTVTQE</sequence>
<evidence type="ECO:0008006" key="3">
    <source>
        <dbReference type="Google" id="ProtNLM"/>
    </source>
</evidence>
<dbReference type="SUPFAM" id="SSF109854">
    <property type="entry name" value="DinB/YfiT-like putative metalloenzymes"/>
    <property type="match status" value="1"/>
</dbReference>
<dbReference type="AlphaFoldDB" id="A0A0G1SIS7"/>
<reference evidence="1 2" key="1">
    <citation type="journal article" date="2015" name="Nature">
        <title>rRNA introns, odd ribosomes, and small enigmatic genomes across a large radiation of phyla.</title>
        <authorList>
            <person name="Brown C.T."/>
            <person name="Hug L.A."/>
            <person name="Thomas B.C."/>
            <person name="Sharon I."/>
            <person name="Castelle C.J."/>
            <person name="Singh A."/>
            <person name="Wilkins M.J."/>
            <person name="Williams K.H."/>
            <person name="Banfield J.F."/>
        </authorList>
    </citation>
    <scope>NUCLEOTIDE SEQUENCE [LARGE SCALE GENOMIC DNA]</scope>
</reference>
<gene>
    <name evidence="1" type="ORF">UX47_C0005G0017</name>
</gene>
<accession>A0A0G1SIS7</accession>
<dbReference type="Gene3D" id="1.20.120.450">
    <property type="entry name" value="dinb family like domain"/>
    <property type="match status" value="1"/>
</dbReference>
<dbReference type="InterPro" id="IPR034660">
    <property type="entry name" value="DinB/YfiT-like"/>
</dbReference>
<proteinExistence type="predicted"/>
<name>A0A0G1SIS7_9BACT</name>
<dbReference type="EMBL" id="LCMI01000005">
    <property type="protein sequence ID" value="KKU33215.1"/>
    <property type="molecule type" value="Genomic_DNA"/>
</dbReference>
<evidence type="ECO:0000313" key="1">
    <source>
        <dbReference type="EMBL" id="KKU33215.1"/>
    </source>
</evidence>
<evidence type="ECO:0000313" key="2">
    <source>
        <dbReference type="Proteomes" id="UP000034794"/>
    </source>
</evidence>
<protein>
    <recommendedName>
        <fullName evidence="3">DinB-like domain-containing protein</fullName>
    </recommendedName>
</protein>
<organism evidence="1 2">
    <name type="scientific">Candidatus Collierbacteria bacterium GW2011_GWA2_46_26</name>
    <dbReference type="NCBI Taxonomy" id="1618381"/>
    <lineage>
        <taxon>Bacteria</taxon>
        <taxon>Candidatus Collieribacteriota</taxon>
    </lineage>
</organism>